<keyword evidence="3" id="KW-1185">Reference proteome</keyword>
<keyword evidence="1" id="KW-0812">Transmembrane</keyword>
<proteinExistence type="predicted"/>
<gene>
    <name evidence="2" type="ORF">EV421DRAFT_1887057</name>
</gene>
<reference evidence="2" key="1">
    <citation type="submission" date="2023-06" db="EMBL/GenBank/DDBJ databases">
        <authorList>
            <consortium name="Lawrence Berkeley National Laboratory"/>
            <person name="Ahrendt S."/>
            <person name="Sahu N."/>
            <person name="Indic B."/>
            <person name="Wong-Bajracharya J."/>
            <person name="Merenyi Z."/>
            <person name="Ke H.-M."/>
            <person name="Monk M."/>
            <person name="Kocsube S."/>
            <person name="Drula E."/>
            <person name="Lipzen A."/>
            <person name="Balint B."/>
            <person name="Henrissat B."/>
            <person name="Andreopoulos B."/>
            <person name="Martin F.M."/>
            <person name="Harder C.B."/>
            <person name="Rigling D."/>
            <person name="Ford K.L."/>
            <person name="Foster G.D."/>
            <person name="Pangilinan J."/>
            <person name="Papanicolaou A."/>
            <person name="Barry K."/>
            <person name="LaButti K."/>
            <person name="Viragh M."/>
            <person name="Koriabine M."/>
            <person name="Yan M."/>
            <person name="Riley R."/>
            <person name="Champramary S."/>
            <person name="Plett K.L."/>
            <person name="Tsai I.J."/>
            <person name="Slot J."/>
            <person name="Sipos G."/>
            <person name="Plett J."/>
            <person name="Nagy L.G."/>
            <person name="Grigoriev I.V."/>
        </authorList>
    </citation>
    <scope>NUCLEOTIDE SEQUENCE</scope>
    <source>
        <strain evidence="2">FPL87.14</strain>
    </source>
</reference>
<dbReference type="Gene3D" id="3.60.130.30">
    <property type="match status" value="1"/>
</dbReference>
<dbReference type="AlphaFoldDB" id="A0AA39N4I8"/>
<sequence>MGQAEAVVTSYTTNDAPAALSGYVGKNLETGWKRFVPLQELVGPRSRYGFDYKPWGGKEAIPITDKEGRVIAVLAGQPDDLGWDEVHQSTADLLDFPLLSSGISFGGGQTFPQNLHNEGPAARILMTLINHIAFIRLAGFASGVFAAWALSLFQYYAMHLKELFLSDNSLVLNFANSIFAACTFNFGPQTICFEHTDSWNLPFGWCAITALGHFNPKKGGHFVLWDLKLVIEFPPGSTILIPSAVLRHSNTAISRKETRYSFTQYTAGGLFRSTGVGLMVRSAPAAIKAREERWEMGLALYSKLSVLKATKS</sequence>
<keyword evidence="1" id="KW-1133">Transmembrane helix</keyword>
<evidence type="ECO:0000313" key="3">
    <source>
        <dbReference type="Proteomes" id="UP001175226"/>
    </source>
</evidence>
<dbReference type="EMBL" id="JAUEPT010000001">
    <property type="protein sequence ID" value="KAK0456980.1"/>
    <property type="molecule type" value="Genomic_DNA"/>
</dbReference>
<name>A0AA39N4I8_9AGAR</name>
<evidence type="ECO:0000256" key="1">
    <source>
        <dbReference type="SAM" id="Phobius"/>
    </source>
</evidence>
<keyword evidence="1" id="KW-0472">Membrane</keyword>
<protein>
    <submittedName>
        <fullName evidence="2">Uncharacterized protein</fullName>
    </submittedName>
</protein>
<feature type="transmembrane region" description="Helical" evidence="1">
    <location>
        <begin position="133"/>
        <end position="156"/>
    </location>
</feature>
<evidence type="ECO:0000313" key="2">
    <source>
        <dbReference type="EMBL" id="KAK0456980.1"/>
    </source>
</evidence>
<accession>A0AA39N4I8</accession>
<comment type="caution">
    <text evidence="2">The sequence shown here is derived from an EMBL/GenBank/DDBJ whole genome shotgun (WGS) entry which is preliminary data.</text>
</comment>
<organism evidence="2 3">
    <name type="scientific">Armillaria borealis</name>
    <dbReference type="NCBI Taxonomy" id="47425"/>
    <lineage>
        <taxon>Eukaryota</taxon>
        <taxon>Fungi</taxon>
        <taxon>Dikarya</taxon>
        <taxon>Basidiomycota</taxon>
        <taxon>Agaricomycotina</taxon>
        <taxon>Agaricomycetes</taxon>
        <taxon>Agaricomycetidae</taxon>
        <taxon>Agaricales</taxon>
        <taxon>Marasmiineae</taxon>
        <taxon>Physalacriaceae</taxon>
        <taxon>Armillaria</taxon>
    </lineage>
</organism>
<dbReference type="Proteomes" id="UP001175226">
    <property type="component" value="Unassembled WGS sequence"/>
</dbReference>